<dbReference type="PANTHER" id="PTHR43133">
    <property type="entry name" value="RNA POLYMERASE ECF-TYPE SIGMA FACTO"/>
    <property type="match status" value="1"/>
</dbReference>
<protein>
    <recommendedName>
        <fullName evidence="6">RNA polymerase sigma factor</fullName>
    </recommendedName>
</protein>
<dbReference type="Proteomes" id="UP000246050">
    <property type="component" value="Unassembled WGS sequence"/>
</dbReference>
<dbReference type="NCBIfam" id="TIGR02937">
    <property type="entry name" value="sigma70-ECF"/>
    <property type="match status" value="1"/>
</dbReference>
<name>A0A317DRY5_9ACTN</name>
<dbReference type="GO" id="GO:0006352">
    <property type="term" value="P:DNA-templated transcription initiation"/>
    <property type="evidence" value="ECO:0007669"/>
    <property type="project" value="InterPro"/>
</dbReference>
<evidence type="ECO:0000256" key="1">
    <source>
        <dbReference type="ARBA" id="ARBA00010641"/>
    </source>
</evidence>
<proteinExistence type="inferred from homology"/>
<dbReference type="SUPFAM" id="SSF88946">
    <property type="entry name" value="Sigma2 domain of RNA polymerase sigma factors"/>
    <property type="match status" value="1"/>
</dbReference>
<feature type="domain" description="RNA polymerase sigma factor 70 region 4 type 2" evidence="8">
    <location>
        <begin position="102"/>
        <end position="154"/>
    </location>
</feature>
<dbReference type="InterPro" id="IPR039425">
    <property type="entry name" value="RNA_pol_sigma-70-like"/>
</dbReference>
<dbReference type="InterPro" id="IPR000838">
    <property type="entry name" value="RNA_pol_sigma70_ECF_CS"/>
</dbReference>
<dbReference type="GO" id="GO:0003677">
    <property type="term" value="F:DNA binding"/>
    <property type="evidence" value="ECO:0007669"/>
    <property type="project" value="UniProtKB-KW"/>
</dbReference>
<dbReference type="PROSITE" id="PS01063">
    <property type="entry name" value="SIGMA70_ECF"/>
    <property type="match status" value="1"/>
</dbReference>
<dbReference type="Gene3D" id="1.10.10.10">
    <property type="entry name" value="Winged helix-like DNA-binding domain superfamily/Winged helix DNA-binding domain"/>
    <property type="match status" value="1"/>
</dbReference>
<sequence length="178" mass="19493">MDPQEQIRQVYAASAARLVAQVYAMTGDYAEAQDVVQEAFVRALARPGQLRQVDNPEAWLRTVALNAARSRFRRRSILHRIARSGRLHPAERSAPALSPDHVALVAALQKLPRQARETVVLHHLADLPVTEVAAAMGCSVEAVKTRLVRARRALAGHLTDTEPAGPVHALAEREARNA</sequence>
<dbReference type="InterPro" id="IPR014284">
    <property type="entry name" value="RNA_pol_sigma-70_dom"/>
</dbReference>
<dbReference type="GO" id="GO:0016987">
    <property type="term" value="F:sigma factor activity"/>
    <property type="evidence" value="ECO:0007669"/>
    <property type="project" value="UniProtKB-KW"/>
</dbReference>
<dbReference type="InterPro" id="IPR036388">
    <property type="entry name" value="WH-like_DNA-bd_sf"/>
</dbReference>
<dbReference type="Pfam" id="PF08281">
    <property type="entry name" value="Sigma70_r4_2"/>
    <property type="match status" value="1"/>
</dbReference>
<evidence type="ECO:0000313" key="9">
    <source>
        <dbReference type="EMBL" id="PWR16820.1"/>
    </source>
</evidence>
<evidence type="ECO:0000256" key="4">
    <source>
        <dbReference type="ARBA" id="ARBA00023125"/>
    </source>
</evidence>
<dbReference type="CDD" id="cd06171">
    <property type="entry name" value="Sigma70_r4"/>
    <property type="match status" value="1"/>
</dbReference>
<keyword evidence="4 6" id="KW-0238">DNA-binding</keyword>
<keyword evidence="5 6" id="KW-0804">Transcription</keyword>
<evidence type="ECO:0000256" key="3">
    <source>
        <dbReference type="ARBA" id="ARBA00023082"/>
    </source>
</evidence>
<evidence type="ECO:0000256" key="2">
    <source>
        <dbReference type="ARBA" id="ARBA00023015"/>
    </source>
</evidence>
<dbReference type="SUPFAM" id="SSF88659">
    <property type="entry name" value="Sigma3 and sigma4 domains of RNA polymerase sigma factors"/>
    <property type="match status" value="1"/>
</dbReference>
<gene>
    <name evidence="9" type="ORF">DKT69_03545</name>
</gene>
<comment type="caution">
    <text evidence="9">The sequence shown here is derived from an EMBL/GenBank/DDBJ whole genome shotgun (WGS) entry which is preliminary data.</text>
</comment>
<keyword evidence="3 6" id="KW-0731">Sigma factor</keyword>
<dbReference type="RefSeq" id="WP_109800162.1">
    <property type="nucleotide sequence ID" value="NZ_QGKS01000095.1"/>
</dbReference>
<evidence type="ECO:0000256" key="6">
    <source>
        <dbReference type="RuleBase" id="RU000716"/>
    </source>
</evidence>
<feature type="domain" description="RNA polymerase sigma-70 region 2" evidence="7">
    <location>
        <begin position="13"/>
        <end position="76"/>
    </location>
</feature>
<evidence type="ECO:0000313" key="10">
    <source>
        <dbReference type="Proteomes" id="UP000246050"/>
    </source>
</evidence>
<dbReference type="AlphaFoldDB" id="A0A317DRY5"/>
<evidence type="ECO:0000256" key="5">
    <source>
        <dbReference type="ARBA" id="ARBA00023163"/>
    </source>
</evidence>
<dbReference type="InterPro" id="IPR013249">
    <property type="entry name" value="RNA_pol_sigma70_r4_t2"/>
</dbReference>
<dbReference type="Pfam" id="PF04542">
    <property type="entry name" value="Sigma70_r2"/>
    <property type="match status" value="1"/>
</dbReference>
<dbReference type="EMBL" id="QGKS01000095">
    <property type="protein sequence ID" value="PWR16820.1"/>
    <property type="molecule type" value="Genomic_DNA"/>
</dbReference>
<dbReference type="InterPro" id="IPR013324">
    <property type="entry name" value="RNA_pol_sigma_r3/r4-like"/>
</dbReference>
<evidence type="ECO:0000259" key="8">
    <source>
        <dbReference type="Pfam" id="PF08281"/>
    </source>
</evidence>
<keyword evidence="2 6" id="KW-0805">Transcription regulation</keyword>
<dbReference type="GO" id="GO:0006950">
    <property type="term" value="P:response to stress"/>
    <property type="evidence" value="ECO:0007669"/>
    <property type="project" value="UniProtKB-ARBA"/>
</dbReference>
<dbReference type="InterPro" id="IPR007627">
    <property type="entry name" value="RNA_pol_sigma70_r2"/>
</dbReference>
<organism evidence="9 10">
    <name type="scientific">Micromonospora sicca</name>
    <dbReference type="NCBI Taxonomy" id="2202420"/>
    <lineage>
        <taxon>Bacteria</taxon>
        <taxon>Bacillati</taxon>
        <taxon>Actinomycetota</taxon>
        <taxon>Actinomycetes</taxon>
        <taxon>Micromonosporales</taxon>
        <taxon>Micromonosporaceae</taxon>
        <taxon>Micromonospora</taxon>
    </lineage>
</organism>
<accession>A0A317DRY5</accession>
<dbReference type="InterPro" id="IPR013325">
    <property type="entry name" value="RNA_pol_sigma_r2"/>
</dbReference>
<dbReference type="OrthoDB" id="3777963at2"/>
<dbReference type="Gene3D" id="1.10.1740.10">
    <property type="match status" value="1"/>
</dbReference>
<comment type="similarity">
    <text evidence="1 6">Belongs to the sigma-70 factor family. ECF subfamily.</text>
</comment>
<reference evidence="9 10" key="1">
    <citation type="submission" date="2018-05" db="EMBL/GenBank/DDBJ databases">
        <title>Micromonosporas from Atacama Desert.</title>
        <authorList>
            <person name="Carro L."/>
            <person name="Golinska P."/>
            <person name="Klenk H.-P."/>
            <person name="Goodfellow M."/>
        </authorList>
    </citation>
    <scope>NUCLEOTIDE SEQUENCE [LARGE SCALE GENOMIC DNA]</scope>
    <source>
        <strain evidence="9 10">4G51</strain>
    </source>
</reference>
<evidence type="ECO:0000259" key="7">
    <source>
        <dbReference type="Pfam" id="PF04542"/>
    </source>
</evidence>
<dbReference type="PANTHER" id="PTHR43133:SF50">
    <property type="entry name" value="ECF RNA POLYMERASE SIGMA FACTOR SIGM"/>
    <property type="match status" value="1"/>
</dbReference>